<organism evidence="1 2">
    <name type="scientific">Eschrichtius robustus</name>
    <name type="common">California gray whale</name>
    <name type="synonym">Eschrichtius gibbosus</name>
    <dbReference type="NCBI Taxonomy" id="9764"/>
    <lineage>
        <taxon>Eukaryota</taxon>
        <taxon>Metazoa</taxon>
        <taxon>Chordata</taxon>
        <taxon>Craniata</taxon>
        <taxon>Vertebrata</taxon>
        <taxon>Euteleostomi</taxon>
        <taxon>Mammalia</taxon>
        <taxon>Eutheria</taxon>
        <taxon>Laurasiatheria</taxon>
        <taxon>Artiodactyla</taxon>
        <taxon>Whippomorpha</taxon>
        <taxon>Cetacea</taxon>
        <taxon>Mysticeti</taxon>
        <taxon>Eschrichtiidae</taxon>
        <taxon>Eschrichtius</taxon>
    </lineage>
</organism>
<dbReference type="AlphaFoldDB" id="A0AB34H8X5"/>
<gene>
    <name evidence="1" type="ORF">J1605_000449</name>
</gene>
<accession>A0AB34H8X5</accession>
<proteinExistence type="predicted"/>
<sequence length="19" mass="1897">MYPPADSGHMAGPPPAPGF</sequence>
<evidence type="ECO:0000313" key="2">
    <source>
        <dbReference type="Proteomes" id="UP001159641"/>
    </source>
</evidence>
<dbReference type="EMBL" id="JAIQCJ010001624">
    <property type="protein sequence ID" value="KAJ8788393.1"/>
    <property type="molecule type" value="Genomic_DNA"/>
</dbReference>
<evidence type="ECO:0000313" key="1">
    <source>
        <dbReference type="EMBL" id="KAJ8788393.1"/>
    </source>
</evidence>
<keyword evidence="2" id="KW-1185">Reference proteome</keyword>
<dbReference type="Proteomes" id="UP001159641">
    <property type="component" value="Unassembled WGS sequence"/>
</dbReference>
<name>A0AB34H8X5_ESCRO</name>
<comment type="caution">
    <text evidence="1">The sequence shown here is derived from an EMBL/GenBank/DDBJ whole genome shotgun (WGS) entry which is preliminary data.</text>
</comment>
<reference evidence="1 2" key="1">
    <citation type="submission" date="2022-11" db="EMBL/GenBank/DDBJ databases">
        <title>Whole genome sequence of Eschrichtius robustus ER-17-0199.</title>
        <authorList>
            <person name="Bruniche-Olsen A."/>
            <person name="Black A.N."/>
            <person name="Fields C.J."/>
            <person name="Walden K."/>
            <person name="Dewoody J.A."/>
        </authorList>
    </citation>
    <scope>NUCLEOTIDE SEQUENCE [LARGE SCALE GENOMIC DNA]</scope>
    <source>
        <strain evidence="1">ER-17-0199</strain>
        <tissue evidence="1">Blubber</tissue>
    </source>
</reference>
<protein>
    <submittedName>
        <fullName evidence="1">Uncharacterized protein</fullName>
    </submittedName>
</protein>